<dbReference type="RefSeq" id="WP_037615825.1">
    <property type="nucleotide sequence ID" value="NZ_JABTYC020000013.1"/>
</dbReference>
<dbReference type="CDD" id="cd00293">
    <property type="entry name" value="USP-like"/>
    <property type="match status" value="1"/>
</dbReference>
<dbReference type="eggNOG" id="COG0589">
    <property type="taxonomic scope" value="Bacteria"/>
</dbReference>
<reference evidence="4 5" key="1">
    <citation type="submission" date="2014-06" db="EMBL/GenBank/DDBJ databases">
        <authorList>
            <person name="Teng J.L."/>
            <person name="Huang Y."/>
            <person name="Tse H."/>
            <person name="Lau S.K."/>
            <person name="Woo P.C."/>
        </authorList>
    </citation>
    <scope>NUCLEOTIDE SEQUENCE [LARGE SCALE GENOMIC DNA]</scope>
    <source>
        <strain evidence="4 5">HKU4</strain>
    </source>
</reference>
<evidence type="ECO:0000256" key="1">
    <source>
        <dbReference type="ARBA" id="ARBA00008791"/>
    </source>
</evidence>
<dbReference type="PANTHER" id="PTHR46268">
    <property type="entry name" value="STRESS RESPONSE PROTEIN NHAX"/>
    <property type="match status" value="1"/>
</dbReference>
<proteinExistence type="inferred from homology"/>
<keyword evidence="5" id="KW-1185">Reference proteome</keyword>
<protein>
    <recommendedName>
        <fullName evidence="2">Universal stress protein</fullName>
    </recommendedName>
</protein>
<dbReference type="Proteomes" id="UP000030019">
    <property type="component" value="Unassembled WGS sequence"/>
</dbReference>
<evidence type="ECO:0000256" key="2">
    <source>
        <dbReference type="PIRNR" id="PIRNR006276"/>
    </source>
</evidence>
<dbReference type="InterPro" id="IPR006016">
    <property type="entry name" value="UspA"/>
</dbReference>
<organism evidence="4 5">
    <name type="scientific">Streptococcus sinensis</name>
    <dbReference type="NCBI Taxonomy" id="176090"/>
    <lineage>
        <taxon>Bacteria</taxon>
        <taxon>Bacillati</taxon>
        <taxon>Bacillota</taxon>
        <taxon>Bacilli</taxon>
        <taxon>Lactobacillales</taxon>
        <taxon>Streptococcaceae</taxon>
        <taxon>Streptococcus</taxon>
    </lineage>
</organism>
<feature type="domain" description="UspA" evidence="3">
    <location>
        <begin position="6"/>
        <end position="145"/>
    </location>
</feature>
<dbReference type="EMBL" id="JPEN01000051">
    <property type="protein sequence ID" value="KGM37508.1"/>
    <property type="molecule type" value="Genomic_DNA"/>
</dbReference>
<comment type="subcellular location">
    <subcellularLocation>
        <location evidence="2">Cytoplasm</location>
    </subcellularLocation>
</comment>
<dbReference type="STRING" id="176090.SSIN_0714"/>
<dbReference type="PANTHER" id="PTHR46268:SF6">
    <property type="entry name" value="UNIVERSAL STRESS PROTEIN UP12"/>
    <property type="match status" value="1"/>
</dbReference>
<comment type="caution">
    <text evidence="4">The sequence shown here is derived from an EMBL/GenBank/DDBJ whole genome shotgun (WGS) entry which is preliminary data.</text>
</comment>
<dbReference type="SUPFAM" id="SSF52402">
    <property type="entry name" value="Adenine nucleotide alpha hydrolases-like"/>
    <property type="match status" value="1"/>
</dbReference>
<gene>
    <name evidence="4" type="ORF">SSIN_0714</name>
</gene>
<dbReference type="AlphaFoldDB" id="A0A0A0DI04"/>
<dbReference type="GO" id="GO:0005737">
    <property type="term" value="C:cytoplasm"/>
    <property type="evidence" value="ECO:0007669"/>
    <property type="project" value="UniProtKB-SubCell"/>
</dbReference>
<dbReference type="PATRIC" id="fig|176090.4.peg.708"/>
<evidence type="ECO:0000313" key="4">
    <source>
        <dbReference type="EMBL" id="KGM37508.1"/>
    </source>
</evidence>
<dbReference type="InterPro" id="IPR014729">
    <property type="entry name" value="Rossmann-like_a/b/a_fold"/>
</dbReference>
<evidence type="ECO:0000259" key="3">
    <source>
        <dbReference type="Pfam" id="PF00582"/>
    </source>
</evidence>
<keyword evidence="2" id="KW-0963">Cytoplasm</keyword>
<sequence>MVQQKYENIMVAVDGSHEAELAFEKGVNVALRNGSRLTIAHVIDTRALQSISTFDADVYEELQEDAKKLAEKYKEKAQNAGIKHVDIVIEMGNPKTLLATEIPDEHKVDLIMVGATGLNAFERLLVGSSSEYILRHAKVDLLVVRDKEKTL</sequence>
<comment type="similarity">
    <text evidence="1 2">Belongs to the universal stress protein A family.</text>
</comment>
<dbReference type="Pfam" id="PF00582">
    <property type="entry name" value="Usp"/>
    <property type="match status" value="1"/>
</dbReference>
<dbReference type="PRINTS" id="PR01438">
    <property type="entry name" value="UNVRSLSTRESS"/>
</dbReference>
<accession>A0A0A0DI04</accession>
<evidence type="ECO:0000313" key="5">
    <source>
        <dbReference type="Proteomes" id="UP000030019"/>
    </source>
</evidence>
<dbReference type="Gene3D" id="3.40.50.620">
    <property type="entry name" value="HUPs"/>
    <property type="match status" value="1"/>
</dbReference>
<dbReference type="PIRSF" id="PIRSF006276">
    <property type="entry name" value="UspA"/>
    <property type="match status" value="1"/>
</dbReference>
<dbReference type="InterPro" id="IPR006015">
    <property type="entry name" value="Universal_stress_UspA"/>
</dbReference>
<name>A0A0A0DI04_9STRE</name>